<sequence length="522" mass="59797">MDLTHTPADFHEGRVQRAALVAFVVTTCYVCGLVFHRLFLSPLAKFPGPKLAAMTSWYELYYDVWKQGQFLWEIERMHNKYGPIVRINPFELSIRDSDYYDEVYVVGSVRHTDRYEGFTEGLADFDGAHLATVGHELHRKRRAPLDPYFSKSGISKLEPMVWDLTDKLIVNRLGSFEGTGKVVRLDHAFTAYSGDIINRLCIDDPPNLIDDPEFSPWWFDIFHGIAVMLPTFMCVPWLTRLLRFIPESILMRLDPKAQQFNKFKVLCDEHIKTAKLETASLKPEGTFKIGSRPTLFRHLVSYNLPASELSNDRLSKEAQLMIGAGTMTTAGTMNFLTYYVMANPAIRSRLEHELAPLMKHYPEKKPSWAELEKLPYFQAVIKESLRLSYGTIHRRPRVSPNCPLQFRDWVIPAGVPVGMSAYFAHRDPVNFPEPDVFKPERWLQNVTPGMLKNYVPFSKGSRHCLGMHLAYCEINFVIAALFRPGGLKYEMFDTSEADVKPAHDMIVPLPKIGTKGVRLIFN</sequence>
<reference evidence="1" key="1">
    <citation type="submission" date="2022-11" db="EMBL/GenBank/DDBJ databases">
        <title>Genome Sequence of Boeremia exigua.</title>
        <authorList>
            <person name="Buettner E."/>
        </authorList>
    </citation>
    <scope>NUCLEOTIDE SEQUENCE</scope>
    <source>
        <strain evidence="1">CU02</strain>
    </source>
</reference>
<organism evidence="1 2">
    <name type="scientific">Boeremia exigua</name>
    <dbReference type="NCBI Taxonomy" id="749465"/>
    <lineage>
        <taxon>Eukaryota</taxon>
        <taxon>Fungi</taxon>
        <taxon>Dikarya</taxon>
        <taxon>Ascomycota</taxon>
        <taxon>Pezizomycotina</taxon>
        <taxon>Dothideomycetes</taxon>
        <taxon>Pleosporomycetidae</taxon>
        <taxon>Pleosporales</taxon>
        <taxon>Pleosporineae</taxon>
        <taxon>Didymellaceae</taxon>
        <taxon>Boeremia</taxon>
    </lineage>
</organism>
<evidence type="ECO:0000313" key="2">
    <source>
        <dbReference type="Proteomes" id="UP001153331"/>
    </source>
</evidence>
<evidence type="ECO:0000313" key="1">
    <source>
        <dbReference type="EMBL" id="KAJ8113431.1"/>
    </source>
</evidence>
<name>A0ACC2IE09_9PLEO</name>
<comment type="caution">
    <text evidence="1">The sequence shown here is derived from an EMBL/GenBank/DDBJ whole genome shotgun (WGS) entry which is preliminary data.</text>
</comment>
<keyword evidence="2" id="KW-1185">Reference proteome</keyword>
<dbReference type="EMBL" id="JAPHNI010000253">
    <property type="protein sequence ID" value="KAJ8113431.1"/>
    <property type="molecule type" value="Genomic_DNA"/>
</dbReference>
<gene>
    <name evidence="1" type="ORF">OPT61_g4436</name>
</gene>
<dbReference type="Proteomes" id="UP001153331">
    <property type="component" value="Unassembled WGS sequence"/>
</dbReference>
<proteinExistence type="predicted"/>
<accession>A0ACC2IE09</accession>
<protein>
    <submittedName>
        <fullName evidence="1">Uncharacterized protein</fullName>
    </submittedName>
</protein>